<proteinExistence type="predicted"/>
<accession>A0ACC2B4F8</accession>
<dbReference type="EMBL" id="CM055108">
    <property type="protein sequence ID" value="KAJ7524661.1"/>
    <property type="molecule type" value="Genomic_DNA"/>
</dbReference>
<comment type="caution">
    <text evidence="1">The sequence shown here is derived from an EMBL/GenBank/DDBJ whole genome shotgun (WGS) entry which is preliminary data.</text>
</comment>
<name>A0ACC2B4F8_DIPCM</name>
<keyword evidence="2" id="KW-1185">Reference proteome</keyword>
<evidence type="ECO:0000313" key="1">
    <source>
        <dbReference type="EMBL" id="KAJ7524661.1"/>
    </source>
</evidence>
<organism evidence="1 2">
    <name type="scientific">Diphasiastrum complanatum</name>
    <name type="common">Issler's clubmoss</name>
    <name type="synonym">Lycopodium complanatum</name>
    <dbReference type="NCBI Taxonomy" id="34168"/>
    <lineage>
        <taxon>Eukaryota</taxon>
        <taxon>Viridiplantae</taxon>
        <taxon>Streptophyta</taxon>
        <taxon>Embryophyta</taxon>
        <taxon>Tracheophyta</taxon>
        <taxon>Lycopodiopsida</taxon>
        <taxon>Lycopodiales</taxon>
        <taxon>Lycopodiaceae</taxon>
        <taxon>Lycopodioideae</taxon>
        <taxon>Diphasiastrum</taxon>
    </lineage>
</organism>
<sequence>MDRRALKSPSRSVFGVSEVAASTSGLASNRIHPTGAAFLCITSICCCSGWILIILSYRGGKVIRRLSHLGLETYLASVILRIGQGMVSVIFIGAITALCKAISSQEPSYDGKIKATPIASVTAGRTAASSPLLSTRQPQNEILTAMTPTKVPKKAESPFTKGTRQISPRVLSNVPVTSTGPLVPSHPSGSKTVRAGDVTSSWVGLERYRGLDSSSNAVLAVSHTPASGASPIYLNQELSPFRSQASPGETFSSPWDKEKTSLVSAEVRSESELEEFLAKIDTKLVESAGKTALALQANLSSPTTIQGVKGESPGSVSTPGLRYSTLPSAAVRNFRISPGRQKSGVSPKKGEGDLPLPMTMEQAIDGFCRLGIYPQIEQWRDSLRQWFSQVLLNPLVRKIETSHSQVMAAAAKLGITIHITPLGGSNQDVVAPATSDGSTLEWLTTFSPDEDALMHQFRAALINFRDATSNPQQSVFGVKVPQQGDNIHTALLQDCLDAVTEHQRLKALMKGEWVKGLLPQSSVRSDYTVQRIKELAEGTCLKRFEFVGCGEMYDTTKKKWTLELPTDSHLLVYLFCALLEHPHWMLHVDPTAHPGTQSGNNPLFVVCMPPKERFPEKYVAVLSGAPPTLHNGACVLAVDKQSPPVFALYWDKRLQFALQGRTSLWDSILLLCHHIKVSHGGIVRGINLGSSAFNLLSVIETSSLDDAFG</sequence>
<protein>
    <submittedName>
        <fullName evidence="1">Uncharacterized protein</fullName>
    </submittedName>
</protein>
<gene>
    <name evidence="1" type="ORF">O6H91_17G015200</name>
</gene>
<dbReference type="Proteomes" id="UP001162992">
    <property type="component" value="Chromosome 17"/>
</dbReference>
<evidence type="ECO:0000313" key="2">
    <source>
        <dbReference type="Proteomes" id="UP001162992"/>
    </source>
</evidence>
<reference evidence="2" key="1">
    <citation type="journal article" date="2024" name="Proc. Natl. Acad. Sci. U.S.A.">
        <title>Extraordinary preservation of gene collinearity over three hundred million years revealed in homosporous lycophytes.</title>
        <authorList>
            <person name="Li C."/>
            <person name="Wickell D."/>
            <person name="Kuo L.Y."/>
            <person name="Chen X."/>
            <person name="Nie B."/>
            <person name="Liao X."/>
            <person name="Peng D."/>
            <person name="Ji J."/>
            <person name="Jenkins J."/>
            <person name="Williams M."/>
            <person name="Shu S."/>
            <person name="Plott C."/>
            <person name="Barry K."/>
            <person name="Rajasekar S."/>
            <person name="Grimwood J."/>
            <person name="Han X."/>
            <person name="Sun S."/>
            <person name="Hou Z."/>
            <person name="He W."/>
            <person name="Dai G."/>
            <person name="Sun C."/>
            <person name="Schmutz J."/>
            <person name="Leebens-Mack J.H."/>
            <person name="Li F.W."/>
            <person name="Wang L."/>
        </authorList>
    </citation>
    <scope>NUCLEOTIDE SEQUENCE [LARGE SCALE GENOMIC DNA]</scope>
    <source>
        <strain evidence="2">cv. PW_Plant_1</strain>
    </source>
</reference>